<evidence type="ECO:0000313" key="5">
    <source>
        <dbReference type="Proteomes" id="UP000092544"/>
    </source>
</evidence>
<feature type="modified residue" description="4-aspartylphosphate" evidence="2">
    <location>
        <position position="53"/>
    </location>
</feature>
<dbReference type="RefSeq" id="WP_067014659.1">
    <property type="nucleotide sequence ID" value="NZ_FLOB01000003.1"/>
</dbReference>
<dbReference type="OrthoDB" id="9812260at2"/>
<dbReference type="PANTHER" id="PTHR43719:SF28">
    <property type="entry name" value="PEROXIDE STRESS-ACTIVATED HISTIDINE KINASE MAK1-RELATED"/>
    <property type="match status" value="1"/>
</dbReference>
<organism evidence="4 5">
    <name type="scientific">Marinomonas spartinae</name>
    <dbReference type="NCBI Taxonomy" id="1792290"/>
    <lineage>
        <taxon>Bacteria</taxon>
        <taxon>Pseudomonadati</taxon>
        <taxon>Pseudomonadota</taxon>
        <taxon>Gammaproteobacteria</taxon>
        <taxon>Oceanospirillales</taxon>
        <taxon>Oceanospirillaceae</taxon>
        <taxon>Marinomonas</taxon>
    </lineage>
</organism>
<proteinExistence type="predicted"/>
<dbReference type="STRING" id="1792290.MSP8886_01587"/>
<evidence type="ECO:0000256" key="1">
    <source>
        <dbReference type="ARBA" id="ARBA00022553"/>
    </source>
</evidence>
<dbReference type="SMART" id="SM00448">
    <property type="entry name" value="REC"/>
    <property type="match status" value="1"/>
</dbReference>
<dbReference type="EMBL" id="FLOB01000003">
    <property type="protein sequence ID" value="SBS29729.1"/>
    <property type="molecule type" value="Genomic_DNA"/>
</dbReference>
<dbReference type="Pfam" id="PF00072">
    <property type="entry name" value="Response_reg"/>
    <property type="match status" value="1"/>
</dbReference>
<sequence>MKVLIADDTNTDRLLLKLYLSKLGHHSIEASNGMEAIEQYVLHENDIDLILMDAQMPQLNGFEAVKRIRQIEQERVLEWVPVIFLSASAEMEDMEKSISVGGDDYLIKPIQQKVLLAKTLTMQRIADIRRRLIALDAKLSEQTAIDS</sequence>
<dbReference type="Proteomes" id="UP000092544">
    <property type="component" value="Unassembled WGS sequence"/>
</dbReference>
<feature type="domain" description="Response regulatory" evidence="3">
    <location>
        <begin position="2"/>
        <end position="123"/>
    </location>
</feature>
<dbReference type="InterPro" id="IPR011006">
    <property type="entry name" value="CheY-like_superfamily"/>
</dbReference>
<evidence type="ECO:0000256" key="2">
    <source>
        <dbReference type="PROSITE-ProRule" id="PRU00169"/>
    </source>
</evidence>
<evidence type="ECO:0000259" key="3">
    <source>
        <dbReference type="PROSITE" id="PS50110"/>
    </source>
</evidence>
<evidence type="ECO:0000313" key="4">
    <source>
        <dbReference type="EMBL" id="SBS29729.1"/>
    </source>
</evidence>
<keyword evidence="1 2" id="KW-0597">Phosphoprotein</keyword>
<dbReference type="GO" id="GO:0000160">
    <property type="term" value="P:phosphorelay signal transduction system"/>
    <property type="evidence" value="ECO:0007669"/>
    <property type="project" value="InterPro"/>
</dbReference>
<dbReference type="PROSITE" id="PS50110">
    <property type="entry name" value="RESPONSE_REGULATORY"/>
    <property type="match status" value="1"/>
</dbReference>
<dbReference type="CDD" id="cd17546">
    <property type="entry name" value="REC_hyHK_CKI1_RcsC-like"/>
    <property type="match status" value="1"/>
</dbReference>
<gene>
    <name evidence="4" type="primary">copR</name>
    <name evidence="4" type="ORF">MSP8886_01587</name>
</gene>
<dbReference type="AlphaFoldDB" id="A0A1A8TCT1"/>
<reference evidence="4 5" key="1">
    <citation type="submission" date="2016-06" db="EMBL/GenBank/DDBJ databases">
        <authorList>
            <person name="Kjaerup R.B."/>
            <person name="Dalgaard T.S."/>
            <person name="Juul-Madsen H.R."/>
        </authorList>
    </citation>
    <scope>NUCLEOTIDE SEQUENCE [LARGE SCALE GENOMIC DNA]</scope>
    <source>
        <strain evidence="4 5">CECT 8886</strain>
    </source>
</reference>
<dbReference type="InterPro" id="IPR050956">
    <property type="entry name" value="2C_system_His_kinase"/>
</dbReference>
<dbReference type="PANTHER" id="PTHR43719">
    <property type="entry name" value="TWO-COMPONENT HISTIDINE KINASE"/>
    <property type="match status" value="1"/>
</dbReference>
<accession>A0A1A8TCT1</accession>
<protein>
    <submittedName>
        <fullName evidence="4">Transcriptional activator protein CopR</fullName>
    </submittedName>
</protein>
<dbReference type="Gene3D" id="3.40.50.2300">
    <property type="match status" value="1"/>
</dbReference>
<name>A0A1A8TCT1_9GAMM</name>
<dbReference type="SUPFAM" id="SSF52172">
    <property type="entry name" value="CheY-like"/>
    <property type="match status" value="1"/>
</dbReference>
<dbReference type="InterPro" id="IPR001789">
    <property type="entry name" value="Sig_transdc_resp-reg_receiver"/>
</dbReference>
<keyword evidence="5" id="KW-1185">Reference proteome</keyword>